<dbReference type="OrthoDB" id="7585928at2"/>
<name>A0A6L6QAW2_9BURK</name>
<protein>
    <submittedName>
        <fullName evidence="1">Uncharacterized protein</fullName>
    </submittedName>
</protein>
<dbReference type="AlphaFoldDB" id="A0A6L6QAW2"/>
<reference evidence="1 2" key="1">
    <citation type="submission" date="2019-11" db="EMBL/GenBank/DDBJ databases">
        <title>Type strains purchased from KCTC, JCM and DSMZ.</title>
        <authorList>
            <person name="Lu H."/>
        </authorList>
    </citation>
    <scope>NUCLEOTIDE SEQUENCE [LARGE SCALE GENOMIC DNA]</scope>
    <source>
        <strain evidence="1 2">KCTC 42409</strain>
    </source>
</reference>
<evidence type="ECO:0000313" key="2">
    <source>
        <dbReference type="Proteomes" id="UP000484015"/>
    </source>
</evidence>
<sequence length="77" mass="8236">MTIEYQNNVARFTDTVTIEEADGLLAWLASHPDARADLADCTHCHAAILQLLMAARPVLAALPRDAGLAIWLGAALP</sequence>
<comment type="caution">
    <text evidence="1">The sequence shown here is derived from an EMBL/GenBank/DDBJ whole genome shotgun (WGS) entry which is preliminary data.</text>
</comment>
<organism evidence="1 2">
    <name type="scientific">Pseudoduganella ginsengisoli</name>
    <dbReference type="NCBI Taxonomy" id="1462440"/>
    <lineage>
        <taxon>Bacteria</taxon>
        <taxon>Pseudomonadati</taxon>
        <taxon>Pseudomonadota</taxon>
        <taxon>Betaproteobacteria</taxon>
        <taxon>Burkholderiales</taxon>
        <taxon>Oxalobacteraceae</taxon>
        <taxon>Telluria group</taxon>
        <taxon>Pseudoduganella</taxon>
    </lineage>
</organism>
<keyword evidence="2" id="KW-1185">Reference proteome</keyword>
<proteinExistence type="predicted"/>
<dbReference type="Proteomes" id="UP000484015">
    <property type="component" value="Unassembled WGS sequence"/>
</dbReference>
<accession>A0A6L6QAW2</accession>
<gene>
    <name evidence="1" type="ORF">GM668_29920</name>
</gene>
<dbReference type="EMBL" id="WNLA01000050">
    <property type="protein sequence ID" value="MTW06298.1"/>
    <property type="molecule type" value="Genomic_DNA"/>
</dbReference>
<evidence type="ECO:0000313" key="1">
    <source>
        <dbReference type="EMBL" id="MTW06298.1"/>
    </source>
</evidence>
<dbReference type="RefSeq" id="WP_155442631.1">
    <property type="nucleotide sequence ID" value="NZ_WNLA01000050.1"/>
</dbReference>